<dbReference type="Proteomes" id="UP000319342">
    <property type="component" value="Chromosome"/>
</dbReference>
<evidence type="ECO:0000256" key="1">
    <source>
        <dbReference type="ARBA" id="ARBA00022729"/>
    </source>
</evidence>
<dbReference type="PANTHER" id="PTHR16026:SF0">
    <property type="entry name" value="CARTILAGE ACIDIC PROTEIN 1"/>
    <property type="match status" value="1"/>
</dbReference>
<organism evidence="4 5">
    <name type="scientific">Rohdeia mirabilis</name>
    <dbReference type="NCBI Taxonomy" id="2528008"/>
    <lineage>
        <taxon>Bacteria</taxon>
        <taxon>Pseudomonadati</taxon>
        <taxon>Planctomycetota</taxon>
        <taxon>Planctomycetia</taxon>
        <taxon>Planctomycetia incertae sedis</taxon>
        <taxon>Rohdeia</taxon>
    </lineage>
</organism>
<feature type="region of interest" description="Disordered" evidence="2">
    <location>
        <begin position="540"/>
        <end position="571"/>
    </location>
</feature>
<evidence type="ECO:0000313" key="5">
    <source>
        <dbReference type="Proteomes" id="UP000319342"/>
    </source>
</evidence>
<dbReference type="Pfam" id="PF07593">
    <property type="entry name" value="UnbV_ASPIC"/>
    <property type="match status" value="1"/>
</dbReference>
<dbReference type="PANTHER" id="PTHR16026">
    <property type="entry name" value="CARTILAGE ACIDIC PROTEIN 1"/>
    <property type="match status" value="1"/>
</dbReference>
<evidence type="ECO:0000259" key="3">
    <source>
        <dbReference type="Pfam" id="PF07593"/>
    </source>
</evidence>
<sequence precursor="true">MALGALALGAAVLGGCGRPDDASGAAPDGTAPAPGSTPSAVTPSPGAPAAASDGAASDAAASDDPVLADFSGVVLPDGAAAAGLDYVNLSGRATKPTILEANGAGVALIDLENDGDLDLVFSQGCADLDTLITGPGADLEIFANDGSGNFTRRPGPGLRGWWTGLCAGDVDGDGDMDLVVGGFGQAAVLLQDGSGALVPVDEPGLLPPGDRRLVPGEPRTAGLPPTWITSVALFDADRDGHLDVYLGQYLDLDPVDPPLGELGEGVLALPCSWKGLEVYCGPRGMTAQPDRLLLGRGDGTFVDASERLGDVEPGFTLGVVPFDADGDGDTDLYVAADSVPNLLFVNDGTGTFAEVGTGAGVAVSTEGMAEAGMGVATGDLDRDGRMDLAVTNFSDEATQLFLGAPVGFRAATYRTGLQRETRRLLSWGVHLVDLDADGRLELFTANGHVYPQADSPNTGTSYAQPDTLWRFGRGLRAEAIPPGGDTSILALARGTRGSAVGDLDGDGAPEIVVVTIDGPAAIGRNTHGRTAHRLELRLEGAGARTGGGQTGGEGADGAASAGAPRSPRDGRGARVVVVPKLPENEAFAVLCEVQTTSGYQSSSSPYLAIGLGAATSYTSIEVRWPSGRIERIEAGDGGRRLFLREGAGVVKSEELER</sequence>
<feature type="domain" description="ASPIC/UnbV" evidence="3">
    <location>
        <begin position="571"/>
        <end position="633"/>
    </location>
</feature>
<dbReference type="InterPro" id="IPR028994">
    <property type="entry name" value="Integrin_alpha_N"/>
</dbReference>
<keyword evidence="1" id="KW-0732">Signal</keyword>
<keyword evidence="5" id="KW-1185">Reference proteome</keyword>
<feature type="region of interest" description="Disordered" evidence="2">
    <location>
        <begin position="18"/>
        <end position="58"/>
    </location>
</feature>
<feature type="compositionally biased region" description="Gly residues" evidence="2">
    <location>
        <begin position="543"/>
        <end position="555"/>
    </location>
</feature>
<dbReference type="InterPro" id="IPR013517">
    <property type="entry name" value="FG-GAP"/>
</dbReference>
<evidence type="ECO:0000256" key="2">
    <source>
        <dbReference type="SAM" id="MobiDB-lite"/>
    </source>
</evidence>
<dbReference type="AlphaFoldDB" id="A0A518CYJ0"/>
<reference evidence="4 5" key="1">
    <citation type="submission" date="2019-02" db="EMBL/GenBank/DDBJ databases">
        <title>Deep-cultivation of Planctomycetes and their phenomic and genomic characterization uncovers novel biology.</title>
        <authorList>
            <person name="Wiegand S."/>
            <person name="Jogler M."/>
            <person name="Boedeker C."/>
            <person name="Pinto D."/>
            <person name="Vollmers J."/>
            <person name="Rivas-Marin E."/>
            <person name="Kohn T."/>
            <person name="Peeters S.H."/>
            <person name="Heuer A."/>
            <person name="Rast P."/>
            <person name="Oberbeckmann S."/>
            <person name="Bunk B."/>
            <person name="Jeske O."/>
            <person name="Meyerdierks A."/>
            <person name="Storesund J.E."/>
            <person name="Kallscheuer N."/>
            <person name="Luecker S."/>
            <person name="Lage O.M."/>
            <person name="Pohl T."/>
            <person name="Merkel B.J."/>
            <person name="Hornburger P."/>
            <person name="Mueller R.-W."/>
            <person name="Bruemmer F."/>
            <person name="Labrenz M."/>
            <person name="Spormann A.M."/>
            <person name="Op den Camp H."/>
            <person name="Overmann J."/>
            <person name="Amann R."/>
            <person name="Jetten M.S.M."/>
            <person name="Mascher T."/>
            <person name="Medema M.H."/>
            <person name="Devos D.P."/>
            <person name="Kaster A.-K."/>
            <person name="Ovreas L."/>
            <person name="Rohde M."/>
            <person name="Galperin M.Y."/>
            <person name="Jogler C."/>
        </authorList>
    </citation>
    <scope>NUCLEOTIDE SEQUENCE [LARGE SCALE GENOMIC DNA]</scope>
    <source>
        <strain evidence="4 5">Pla163</strain>
    </source>
</reference>
<dbReference type="EMBL" id="CP036290">
    <property type="protein sequence ID" value="QDU84291.1"/>
    <property type="molecule type" value="Genomic_DNA"/>
</dbReference>
<dbReference type="Pfam" id="PF13517">
    <property type="entry name" value="FG-GAP_3"/>
    <property type="match status" value="2"/>
</dbReference>
<dbReference type="InterPro" id="IPR027039">
    <property type="entry name" value="Crtac1"/>
</dbReference>
<gene>
    <name evidence="4" type="ORF">Pla163_13980</name>
</gene>
<dbReference type="InterPro" id="IPR011519">
    <property type="entry name" value="UnbV_ASPIC"/>
</dbReference>
<dbReference type="SUPFAM" id="SSF69318">
    <property type="entry name" value="Integrin alpha N-terminal domain"/>
    <property type="match status" value="1"/>
</dbReference>
<dbReference type="Gene3D" id="2.130.10.130">
    <property type="entry name" value="Integrin alpha, N-terminal"/>
    <property type="match status" value="2"/>
</dbReference>
<protein>
    <submittedName>
        <fullName evidence="4">FG-GAP repeat protein</fullName>
    </submittedName>
</protein>
<feature type="compositionally biased region" description="Low complexity" evidence="2">
    <location>
        <begin position="22"/>
        <end position="58"/>
    </location>
</feature>
<evidence type="ECO:0000313" key="4">
    <source>
        <dbReference type="EMBL" id="QDU84291.1"/>
    </source>
</evidence>
<proteinExistence type="predicted"/>
<accession>A0A518CYJ0</accession>
<name>A0A518CYJ0_9BACT</name>